<comment type="caution">
    <text evidence="2">The sequence shown here is derived from an EMBL/GenBank/DDBJ whole genome shotgun (WGS) entry which is preliminary data.</text>
</comment>
<dbReference type="CDD" id="cd00102">
    <property type="entry name" value="IPT"/>
    <property type="match status" value="1"/>
</dbReference>
<protein>
    <recommendedName>
        <fullName evidence="1">IPT/TIG domain-containing protein</fullName>
    </recommendedName>
</protein>
<evidence type="ECO:0000259" key="1">
    <source>
        <dbReference type="Pfam" id="PF01833"/>
    </source>
</evidence>
<keyword evidence="3" id="KW-1185">Reference proteome</keyword>
<dbReference type="Gene3D" id="2.60.40.10">
    <property type="entry name" value="Immunoglobulins"/>
    <property type="match status" value="1"/>
</dbReference>
<dbReference type="EMBL" id="RAVZ01000316">
    <property type="protein sequence ID" value="RKG76043.1"/>
    <property type="molecule type" value="Genomic_DNA"/>
</dbReference>
<sequence length="378" mass="39366">MMEEPVRLPVAAALLSLVACSETTEGPTPKLEGLINPLERLVTPARVCNAGGGARGWPLEIVGTGFNPLPRDALTDTPTVELPRVTLSGPSDYTLPADHLFFARAELMRMDLPTRDSTPSSQLAPGTYTVAVTNPLGGTATLEDGLRVVPAPTLQSITAPQGFFYGGGSPLVIEGSGFRSDALPLITLHRAGEEDTTLFTLTVVSDTRIEAEVPPTTPEGTYDLVLTNPEGCSVTRPQALTVTYPKLGLLTLSPRSGPASNDTSITLDNNARSGDERPFSYGIQDVYLVAPVKADPSQRVNIPLREVTFVSGSQLTATVPTCAGFDPLPVTSPQCPGGIVPGGPYALIIADPSGAVGVVPESAGFTVSASLLNDAPTP</sequence>
<dbReference type="Pfam" id="PF01833">
    <property type="entry name" value="TIG"/>
    <property type="match status" value="1"/>
</dbReference>
<dbReference type="InterPro" id="IPR014756">
    <property type="entry name" value="Ig_E-set"/>
</dbReference>
<evidence type="ECO:0000313" key="2">
    <source>
        <dbReference type="EMBL" id="RKG76043.1"/>
    </source>
</evidence>
<dbReference type="AlphaFoldDB" id="A0A3A8IEK5"/>
<dbReference type="InterPro" id="IPR013783">
    <property type="entry name" value="Ig-like_fold"/>
</dbReference>
<name>A0A3A8IEK5_9BACT</name>
<reference evidence="3" key="1">
    <citation type="submission" date="2018-09" db="EMBL/GenBank/DDBJ databases">
        <authorList>
            <person name="Livingstone P.G."/>
            <person name="Whitworth D.E."/>
        </authorList>
    </citation>
    <scope>NUCLEOTIDE SEQUENCE [LARGE SCALE GENOMIC DNA]</scope>
    <source>
        <strain evidence="3">CA054A</strain>
    </source>
</reference>
<dbReference type="InterPro" id="IPR002909">
    <property type="entry name" value="IPT_dom"/>
</dbReference>
<dbReference type="PROSITE" id="PS51257">
    <property type="entry name" value="PROKAR_LIPOPROTEIN"/>
    <property type="match status" value="1"/>
</dbReference>
<organism evidence="2 3">
    <name type="scientific">Corallococcus terminator</name>
    <dbReference type="NCBI Taxonomy" id="2316733"/>
    <lineage>
        <taxon>Bacteria</taxon>
        <taxon>Pseudomonadati</taxon>
        <taxon>Myxococcota</taxon>
        <taxon>Myxococcia</taxon>
        <taxon>Myxococcales</taxon>
        <taxon>Cystobacterineae</taxon>
        <taxon>Myxococcaceae</taxon>
        <taxon>Corallococcus</taxon>
    </lineage>
</organism>
<accession>A0A3A8IEK5</accession>
<proteinExistence type="predicted"/>
<dbReference type="SUPFAM" id="SSF81296">
    <property type="entry name" value="E set domains"/>
    <property type="match status" value="1"/>
</dbReference>
<evidence type="ECO:0000313" key="3">
    <source>
        <dbReference type="Proteomes" id="UP000268094"/>
    </source>
</evidence>
<feature type="domain" description="IPT/TIG" evidence="1">
    <location>
        <begin position="152"/>
        <end position="243"/>
    </location>
</feature>
<gene>
    <name evidence="2" type="ORF">D7V88_32790</name>
</gene>
<dbReference type="Proteomes" id="UP000268094">
    <property type="component" value="Unassembled WGS sequence"/>
</dbReference>